<dbReference type="AlphaFoldDB" id="A0A088FPH1"/>
<name>A0A088FPH1_9CHRO</name>
<evidence type="ECO:0000256" key="1">
    <source>
        <dbReference type="SAM" id="MobiDB-lite"/>
    </source>
</evidence>
<proteinExistence type="predicted"/>
<organism evidence="2">
    <name type="scientific">uncultured Cyanobacterium sp</name>
    <dbReference type="NCBI Taxonomy" id="751952"/>
    <lineage>
        <taxon>Bacteria</taxon>
        <taxon>Bacillati</taxon>
        <taxon>Cyanobacteriota</taxon>
        <taxon>Cyanophyceae</taxon>
        <taxon>Oscillatoriophycideae</taxon>
        <taxon>Chroococcales</taxon>
        <taxon>Geminocystaceae</taxon>
        <taxon>Cyanobacterium</taxon>
        <taxon>environmental samples</taxon>
    </lineage>
</organism>
<feature type="non-terminal residue" evidence="2">
    <location>
        <position position="67"/>
    </location>
</feature>
<feature type="region of interest" description="Disordered" evidence="1">
    <location>
        <begin position="22"/>
        <end position="67"/>
    </location>
</feature>
<accession>A0A088FPH1</accession>
<feature type="compositionally biased region" description="Basic residues" evidence="1">
    <location>
        <begin position="36"/>
        <end position="45"/>
    </location>
</feature>
<evidence type="ECO:0000313" key="2">
    <source>
        <dbReference type="EMBL" id="AIM48904.1"/>
    </source>
</evidence>
<feature type="non-terminal residue" evidence="2">
    <location>
        <position position="1"/>
    </location>
</feature>
<sequence>FCNSARGYLRQDKHSLSTSKACLTKSLQEPPDNSKRRGKVFKNKPKIFSPTAASNRPLETKPVTISL</sequence>
<reference evidence="2" key="1">
    <citation type="submission" date="2014-05" db="EMBL/GenBank/DDBJ databases">
        <title>Microcystins and cylindrospermopsin molecular markers for the detection of toxic cyanobacteria: a case study of northeastern Brazilian reservoirs.</title>
        <authorList>
            <person name="Lorenzi A.S."/>
            <person name="Chia M.A."/>
            <person name="Piccin-Santos V."/>
            <person name="Bittencourt-Oliveira Md.C."/>
        </authorList>
    </citation>
    <scope>NUCLEOTIDE SEQUENCE</scope>
</reference>
<dbReference type="EMBL" id="KJ883531">
    <property type="protein sequence ID" value="AIM48904.1"/>
    <property type="molecule type" value="Genomic_DNA"/>
</dbReference>
<protein>
    <submittedName>
        <fullName evidence="2">McyA</fullName>
    </submittedName>
</protein>